<reference evidence="16 17" key="1">
    <citation type="submission" date="2018-10" db="EMBL/GenBank/DDBJ databases">
        <title>Genomic Encyclopedia of Archaeal and Bacterial Type Strains, Phase II (KMG-II): from individual species to whole genera.</title>
        <authorList>
            <person name="Goeker M."/>
        </authorList>
    </citation>
    <scope>NUCLEOTIDE SEQUENCE [LARGE SCALE GENOMIC DNA]</scope>
    <source>
        <strain evidence="16 17">VM1</strain>
    </source>
</reference>
<feature type="active site" description="Proton acceptor" evidence="14">
    <location>
        <position position="128"/>
    </location>
</feature>
<keyword evidence="17" id="KW-1185">Reference proteome</keyword>
<dbReference type="UniPathway" id="UPA00109">
    <property type="reaction ID" value="UER00182"/>
</dbReference>
<comment type="pathway">
    <text evidence="3 14">Carbohydrate degradation; glycolysis; D-glyceraldehyde 3-phosphate and glycerone phosphate from D-glucose: step 3/4.</text>
</comment>
<evidence type="ECO:0000259" key="15">
    <source>
        <dbReference type="Pfam" id="PF00365"/>
    </source>
</evidence>
<keyword evidence="7 14" id="KW-0479">Metal-binding</keyword>
<feature type="binding site" description="in other chain" evidence="14">
    <location>
        <begin position="170"/>
        <end position="172"/>
    </location>
    <ligand>
        <name>substrate</name>
        <note>ligand shared between dimeric partners</note>
    </ligand>
</feature>
<feature type="binding site" evidence="14">
    <location>
        <position position="103"/>
    </location>
    <ligand>
        <name>Mg(2+)</name>
        <dbReference type="ChEBI" id="CHEBI:18420"/>
        <note>catalytic</note>
    </ligand>
</feature>
<keyword evidence="4 14" id="KW-0963">Cytoplasm</keyword>
<keyword evidence="10 14" id="KW-0067">ATP-binding</keyword>
<dbReference type="GO" id="GO:0048029">
    <property type="term" value="F:monosaccharide binding"/>
    <property type="evidence" value="ECO:0007669"/>
    <property type="project" value="TreeGrafter"/>
</dbReference>
<keyword evidence="9 14" id="KW-0418">Kinase</keyword>
<feature type="binding site" evidence="14">
    <location>
        <position position="11"/>
    </location>
    <ligand>
        <name>ATP</name>
        <dbReference type="ChEBI" id="CHEBI:30616"/>
    </ligand>
</feature>
<keyword evidence="6 14" id="KW-0808">Transferase</keyword>
<accession>A0A3M0B693</accession>
<evidence type="ECO:0000256" key="14">
    <source>
        <dbReference type="HAMAP-Rule" id="MF_00339"/>
    </source>
</evidence>
<dbReference type="SUPFAM" id="SSF53784">
    <property type="entry name" value="Phosphofructokinase"/>
    <property type="match status" value="1"/>
</dbReference>
<protein>
    <recommendedName>
        <fullName evidence="14">ATP-dependent 6-phosphofructokinase</fullName>
        <shortName evidence="14">ATP-PFK</shortName>
        <shortName evidence="14">Phosphofructokinase</shortName>
        <ecNumber evidence="14">2.7.1.11</ecNumber>
    </recommendedName>
    <alternativeName>
        <fullName evidence="14">Phosphohexokinase</fullName>
    </alternativeName>
</protein>
<feature type="domain" description="Phosphofructokinase" evidence="15">
    <location>
        <begin position="3"/>
        <end position="280"/>
    </location>
</feature>
<dbReference type="PRINTS" id="PR00476">
    <property type="entry name" value="PHFRCTKINASE"/>
</dbReference>
<comment type="caution">
    <text evidence="16">The sequence shown here is derived from an EMBL/GenBank/DDBJ whole genome shotgun (WGS) entry which is preliminary data.</text>
</comment>
<dbReference type="InterPro" id="IPR035966">
    <property type="entry name" value="PKF_sf"/>
</dbReference>
<organism evidence="16 17">
    <name type="scientific">Hydrogenothermus marinus</name>
    <dbReference type="NCBI Taxonomy" id="133270"/>
    <lineage>
        <taxon>Bacteria</taxon>
        <taxon>Pseudomonadati</taxon>
        <taxon>Aquificota</taxon>
        <taxon>Aquificia</taxon>
        <taxon>Aquificales</taxon>
        <taxon>Hydrogenothermaceae</taxon>
        <taxon>Hydrogenothermus</taxon>
    </lineage>
</organism>
<evidence type="ECO:0000256" key="1">
    <source>
        <dbReference type="ARBA" id="ARBA00001946"/>
    </source>
</evidence>
<dbReference type="GO" id="GO:0061621">
    <property type="term" value="P:canonical glycolysis"/>
    <property type="evidence" value="ECO:0007669"/>
    <property type="project" value="TreeGrafter"/>
</dbReference>
<keyword evidence="12 14" id="KW-0324">Glycolysis</keyword>
<dbReference type="GO" id="GO:0005945">
    <property type="term" value="C:6-phosphofructokinase complex"/>
    <property type="evidence" value="ECO:0007669"/>
    <property type="project" value="TreeGrafter"/>
</dbReference>
<comment type="catalytic activity">
    <reaction evidence="13 14">
        <text>beta-D-fructose 6-phosphate + ATP = beta-D-fructose 1,6-bisphosphate + ADP + H(+)</text>
        <dbReference type="Rhea" id="RHEA:16109"/>
        <dbReference type="ChEBI" id="CHEBI:15378"/>
        <dbReference type="ChEBI" id="CHEBI:30616"/>
        <dbReference type="ChEBI" id="CHEBI:32966"/>
        <dbReference type="ChEBI" id="CHEBI:57634"/>
        <dbReference type="ChEBI" id="CHEBI:456216"/>
        <dbReference type="EC" id="2.7.1.11"/>
    </reaction>
</comment>
<dbReference type="GO" id="GO:0016208">
    <property type="term" value="F:AMP binding"/>
    <property type="evidence" value="ECO:0007669"/>
    <property type="project" value="TreeGrafter"/>
</dbReference>
<dbReference type="HAMAP" id="MF_00339">
    <property type="entry name" value="Phosphofructokinase_I_B1"/>
    <property type="match status" value="1"/>
</dbReference>
<feature type="binding site" evidence="14">
    <location>
        <begin position="72"/>
        <end position="73"/>
    </location>
    <ligand>
        <name>ATP</name>
        <dbReference type="ChEBI" id="CHEBI:30616"/>
    </ligand>
</feature>
<evidence type="ECO:0000256" key="3">
    <source>
        <dbReference type="ARBA" id="ARBA00004679"/>
    </source>
</evidence>
<keyword evidence="8 14" id="KW-0547">Nucleotide-binding</keyword>
<evidence type="ECO:0000256" key="9">
    <source>
        <dbReference type="ARBA" id="ARBA00022777"/>
    </source>
</evidence>
<dbReference type="InterPro" id="IPR022953">
    <property type="entry name" value="ATP_PFK"/>
</dbReference>
<feature type="binding site" description="in other chain" evidence="14">
    <location>
        <position position="155"/>
    </location>
    <ligand>
        <name>ADP</name>
        <dbReference type="ChEBI" id="CHEBI:456216"/>
        <note>allosteric activator; ligand shared between dimeric partners</note>
    </ligand>
</feature>
<feature type="binding site" evidence="14">
    <location>
        <begin position="21"/>
        <end position="25"/>
    </location>
    <ligand>
        <name>ADP</name>
        <dbReference type="ChEBI" id="CHEBI:456216"/>
        <note>allosteric activator; ligand shared between dimeric partners</note>
    </ligand>
</feature>
<feature type="binding site" description="in other chain" evidence="14">
    <location>
        <begin position="126"/>
        <end position="128"/>
    </location>
    <ligand>
        <name>substrate</name>
        <note>ligand shared between dimeric partners</note>
    </ligand>
</feature>
<feature type="binding site" description="in other chain" evidence="14">
    <location>
        <begin position="214"/>
        <end position="216"/>
    </location>
    <ligand>
        <name>ADP</name>
        <dbReference type="ChEBI" id="CHEBI:456216"/>
        <note>allosteric activator; ligand shared between dimeric partners</note>
    </ligand>
</feature>
<gene>
    <name evidence="14" type="primary">pfkA</name>
    <name evidence="16" type="ORF">CLV39_1621</name>
</gene>
<evidence type="ECO:0000256" key="12">
    <source>
        <dbReference type="ARBA" id="ARBA00023152"/>
    </source>
</evidence>
<keyword evidence="11 14" id="KW-0460">Magnesium</keyword>
<dbReference type="PANTHER" id="PTHR13697">
    <property type="entry name" value="PHOSPHOFRUCTOKINASE"/>
    <property type="match status" value="1"/>
</dbReference>
<evidence type="ECO:0000256" key="7">
    <source>
        <dbReference type="ARBA" id="ARBA00022723"/>
    </source>
</evidence>
<feature type="binding site" description="in other chain" evidence="14">
    <location>
        <begin position="186"/>
        <end position="188"/>
    </location>
    <ligand>
        <name>ADP</name>
        <dbReference type="ChEBI" id="CHEBI:456216"/>
        <note>allosteric activator; ligand shared between dimeric partners</note>
    </ligand>
</feature>
<dbReference type="InterPro" id="IPR000023">
    <property type="entry name" value="Phosphofructokinase_dom"/>
</dbReference>
<evidence type="ECO:0000256" key="8">
    <source>
        <dbReference type="ARBA" id="ARBA00022741"/>
    </source>
</evidence>
<dbReference type="GO" id="GO:0046872">
    <property type="term" value="F:metal ion binding"/>
    <property type="evidence" value="ECO:0007669"/>
    <property type="project" value="UniProtKB-KW"/>
</dbReference>
<feature type="binding site" evidence="14">
    <location>
        <position position="163"/>
    </location>
    <ligand>
        <name>substrate</name>
        <note>ligand shared between dimeric partners</note>
    </ligand>
</feature>
<dbReference type="GO" id="GO:0006002">
    <property type="term" value="P:fructose 6-phosphate metabolic process"/>
    <property type="evidence" value="ECO:0007669"/>
    <property type="project" value="InterPro"/>
</dbReference>
<dbReference type="Proteomes" id="UP000280842">
    <property type="component" value="Unassembled WGS sequence"/>
</dbReference>
<comment type="function">
    <text evidence="14">Catalyzes the phosphorylation of D-fructose 6-phosphate to fructose 1,6-bisphosphate by ATP, the first committing step of glycolysis.</text>
</comment>
<dbReference type="RefSeq" id="WP_121923716.1">
    <property type="nucleotide sequence ID" value="NZ_REFO01000016.1"/>
</dbReference>
<evidence type="ECO:0000256" key="13">
    <source>
        <dbReference type="ARBA" id="ARBA00048070"/>
    </source>
</evidence>
<dbReference type="PIRSF" id="PIRSF000532">
    <property type="entry name" value="ATP_PFK_prok"/>
    <property type="match status" value="1"/>
</dbReference>
<dbReference type="Gene3D" id="3.40.50.460">
    <property type="entry name" value="Phosphofructokinase domain"/>
    <property type="match status" value="1"/>
</dbReference>
<evidence type="ECO:0000256" key="4">
    <source>
        <dbReference type="ARBA" id="ARBA00022490"/>
    </source>
</evidence>
<evidence type="ECO:0000256" key="6">
    <source>
        <dbReference type="ARBA" id="ARBA00022679"/>
    </source>
</evidence>
<comment type="cofactor">
    <cofactor evidence="1 14">
        <name>Mg(2+)</name>
        <dbReference type="ChEBI" id="CHEBI:18420"/>
    </cofactor>
</comment>
<dbReference type="GO" id="GO:0030388">
    <property type="term" value="P:fructose 1,6-bisphosphate metabolic process"/>
    <property type="evidence" value="ECO:0007669"/>
    <property type="project" value="TreeGrafter"/>
</dbReference>
<feature type="binding site" evidence="14">
    <location>
        <position position="249"/>
    </location>
    <ligand>
        <name>substrate</name>
        <note>ligand shared between dimeric partners</note>
    </ligand>
</feature>
<evidence type="ECO:0000256" key="10">
    <source>
        <dbReference type="ARBA" id="ARBA00022840"/>
    </source>
</evidence>
<dbReference type="Gene3D" id="3.40.50.450">
    <property type="match status" value="1"/>
</dbReference>
<comment type="caution">
    <text evidence="14">Lacks conserved residue(s) required for the propagation of feature annotation.</text>
</comment>
<dbReference type="PANTHER" id="PTHR13697:SF4">
    <property type="entry name" value="ATP-DEPENDENT 6-PHOSPHOFRUCTOKINASE"/>
    <property type="match status" value="1"/>
</dbReference>
<dbReference type="AlphaFoldDB" id="A0A3M0B693"/>
<dbReference type="EMBL" id="REFO01000016">
    <property type="protein sequence ID" value="RMA92567.1"/>
    <property type="molecule type" value="Genomic_DNA"/>
</dbReference>
<dbReference type="GO" id="GO:0070095">
    <property type="term" value="F:fructose-6-phosphate binding"/>
    <property type="evidence" value="ECO:0007669"/>
    <property type="project" value="TreeGrafter"/>
</dbReference>
<comment type="similarity">
    <text evidence="14">Belongs to the phosphofructokinase type A (PFKA) family. ATP-dependent PFK group I subfamily. Prokaryotic clade 'B1' sub-subfamily.</text>
</comment>
<feature type="binding site" description="in other chain" evidence="14">
    <location>
        <position position="223"/>
    </location>
    <ligand>
        <name>substrate</name>
        <note>ligand shared between dimeric partners</note>
    </ligand>
</feature>
<evidence type="ECO:0000313" key="17">
    <source>
        <dbReference type="Proteomes" id="UP000280842"/>
    </source>
</evidence>
<dbReference type="FunFam" id="3.40.50.460:FF:000002">
    <property type="entry name" value="ATP-dependent 6-phosphofructokinase"/>
    <property type="match status" value="1"/>
</dbReference>
<comment type="subcellular location">
    <subcellularLocation>
        <location evidence="2 14">Cytoplasm</location>
    </subcellularLocation>
</comment>
<feature type="binding site" description="in other chain" evidence="14">
    <location>
        <begin position="255"/>
        <end position="258"/>
    </location>
    <ligand>
        <name>substrate</name>
        <note>ligand shared between dimeric partners</note>
    </ligand>
</feature>
<name>A0A3M0B693_9AQUI</name>
<evidence type="ECO:0000256" key="11">
    <source>
        <dbReference type="ARBA" id="ARBA00022842"/>
    </source>
</evidence>
<feature type="binding site" description="in other chain" evidence="14">
    <location>
        <position position="212"/>
    </location>
    <ligand>
        <name>ADP</name>
        <dbReference type="ChEBI" id="CHEBI:456216"/>
        <note>allosteric activator; ligand shared between dimeric partners</note>
    </ligand>
</feature>
<dbReference type="GO" id="GO:0003872">
    <property type="term" value="F:6-phosphofructokinase activity"/>
    <property type="evidence" value="ECO:0007669"/>
    <property type="project" value="UniProtKB-UniRule"/>
</dbReference>
<dbReference type="GO" id="GO:0042802">
    <property type="term" value="F:identical protein binding"/>
    <property type="evidence" value="ECO:0007669"/>
    <property type="project" value="TreeGrafter"/>
</dbReference>
<evidence type="ECO:0000256" key="5">
    <source>
        <dbReference type="ARBA" id="ARBA00022533"/>
    </source>
</evidence>
<evidence type="ECO:0000313" key="16">
    <source>
        <dbReference type="EMBL" id="RMA92567.1"/>
    </source>
</evidence>
<dbReference type="Pfam" id="PF00365">
    <property type="entry name" value="PFK"/>
    <property type="match status" value="1"/>
</dbReference>
<comment type="activity regulation">
    <text evidence="14">Allosterically activated by ADP and other diphosphonucleosides, and allosterically inhibited by phosphoenolpyruvate.</text>
</comment>
<dbReference type="GO" id="GO:0005524">
    <property type="term" value="F:ATP binding"/>
    <property type="evidence" value="ECO:0007669"/>
    <property type="project" value="UniProtKB-KW"/>
</dbReference>
<dbReference type="InterPro" id="IPR012828">
    <property type="entry name" value="PFKA_ATP_prok"/>
</dbReference>
<dbReference type="InterPro" id="IPR012003">
    <property type="entry name" value="ATP_PFK_prok-type"/>
</dbReference>
<evidence type="ECO:0000256" key="2">
    <source>
        <dbReference type="ARBA" id="ARBA00004496"/>
    </source>
</evidence>
<dbReference type="OrthoDB" id="9802503at2"/>
<proteinExistence type="inferred from homology"/>
<dbReference type="EC" id="2.7.1.11" evidence="14"/>
<feature type="binding site" evidence="14">
    <location>
        <begin position="102"/>
        <end position="105"/>
    </location>
    <ligand>
        <name>ATP</name>
        <dbReference type="ChEBI" id="CHEBI:30616"/>
    </ligand>
</feature>
<keyword evidence="5 14" id="KW-0021">Allosteric enzyme</keyword>
<comment type="subunit">
    <text evidence="14">Homotetramer.</text>
</comment>
<sequence>MKKIAIITSGGDAPGLNAAIRAVVRTANYYNIQVIGFKRGLKGLIENEFIPLDARVVSGFLDKGGTFLLTARENRFYQYEYRKIAIENLKKHNIDALFVIGGNGSFQAANLLVKEFNFPVIGIPKTIDNDTYGTDYTIGFDTCINTNVEAIEKIKDTTMSHERIFIVEVMGRKSGFIALETGIATGADVILIPEYPFPLHVIVDTIIEGKKRGKNFFVIILAEGVAKAQELAPLVERELSKHGNFGEVRYSVLGYIQRGGSPSAYDRLIASRFGVFAVEHYIKGNINFMVALEKGEILAKPLNVSFGKIKKPDLKQFEVANILST</sequence>
<dbReference type="NCBIfam" id="NF002872">
    <property type="entry name" value="PRK03202.1"/>
    <property type="match status" value="1"/>
</dbReference>